<dbReference type="GO" id="GO:0006310">
    <property type="term" value="P:DNA recombination"/>
    <property type="evidence" value="ECO:0007669"/>
    <property type="project" value="UniProtKB-KW"/>
</dbReference>
<dbReference type="Gene3D" id="1.10.443.10">
    <property type="entry name" value="Intergrase catalytic core"/>
    <property type="match status" value="1"/>
</dbReference>
<dbReference type="EMBL" id="CP113361">
    <property type="protein sequence ID" value="WAI01341.1"/>
    <property type="molecule type" value="Genomic_DNA"/>
</dbReference>
<dbReference type="SUPFAM" id="SSF56349">
    <property type="entry name" value="DNA breaking-rejoining enzymes"/>
    <property type="match status" value="1"/>
</dbReference>
<evidence type="ECO:0000313" key="3">
    <source>
        <dbReference type="EMBL" id="WAI01341.1"/>
    </source>
</evidence>
<dbReference type="RefSeq" id="WP_268186567.1">
    <property type="nucleotide sequence ID" value="NZ_CP113361.1"/>
</dbReference>
<dbReference type="AlphaFoldDB" id="A0A9X9S4F0"/>
<proteinExistence type="predicted"/>
<name>A0A9X9S4F0_METOG</name>
<dbReference type="GeneID" id="76833484"/>
<keyword evidence="1" id="KW-0233">DNA recombination</keyword>
<protein>
    <submittedName>
        <fullName evidence="3">Integrase</fullName>
    </submittedName>
</protein>
<dbReference type="InterPro" id="IPR031857">
    <property type="entry name" value="Integrase_SSV1_C"/>
</dbReference>
<dbReference type="InterPro" id="IPR013762">
    <property type="entry name" value="Integrase-like_cat_sf"/>
</dbReference>
<organism evidence="3 4">
    <name type="scientific">Methanogenium organophilum</name>
    <dbReference type="NCBI Taxonomy" id="2199"/>
    <lineage>
        <taxon>Archaea</taxon>
        <taxon>Methanobacteriati</taxon>
        <taxon>Methanobacteriota</taxon>
        <taxon>Stenosarchaea group</taxon>
        <taxon>Methanomicrobia</taxon>
        <taxon>Methanomicrobiales</taxon>
        <taxon>Methanomicrobiaceae</taxon>
        <taxon>Methanogenium</taxon>
    </lineage>
</organism>
<evidence type="ECO:0000259" key="2">
    <source>
        <dbReference type="Pfam" id="PF16795"/>
    </source>
</evidence>
<keyword evidence="4" id="KW-1185">Reference proteome</keyword>
<gene>
    <name evidence="3" type="ORF">OU421_00240</name>
</gene>
<dbReference type="GO" id="GO:0015074">
    <property type="term" value="P:DNA integration"/>
    <property type="evidence" value="ECO:0007669"/>
    <property type="project" value="InterPro"/>
</dbReference>
<dbReference type="KEGG" id="mou:OU421_00240"/>
<dbReference type="GO" id="GO:0003677">
    <property type="term" value="F:DNA binding"/>
    <property type="evidence" value="ECO:0007669"/>
    <property type="project" value="InterPro"/>
</dbReference>
<feature type="domain" description="Integrase SSV1 C-terminal" evidence="2">
    <location>
        <begin position="145"/>
        <end position="305"/>
    </location>
</feature>
<evidence type="ECO:0000313" key="4">
    <source>
        <dbReference type="Proteomes" id="UP001163096"/>
    </source>
</evidence>
<dbReference type="Pfam" id="PF16795">
    <property type="entry name" value="Phage_integr_3"/>
    <property type="match status" value="1"/>
</dbReference>
<sequence length="310" mass="36665">MNTFENKIDRLTDAILENEGNITDKTKIQIDRAEIELAASNMPWNLNLRQIYRSFQNDFHEYLINVRNVAEKKARWYLGSLNRMPDIYTIQDFISAKFTENGIKAFRNFIHFLEDIKGYSQINDITPEKWLKPAKVKQSRPKITFINVSDIVEVFHYCPDNLKTFYKLLTYTGGRGEHIKNMIDTFEPDRIITSYEFPDVSYYPTSELRKGTKNTYFVFFPTSFIDELKEYKMPYNHIETVYSKVRHNNVNTKNIRKWHANMLFKEGTQESVVDYLQGRTPQSVVAKHYANLNMQAERCYHSILPKFNIA</sequence>
<reference evidence="3" key="1">
    <citation type="submission" date="2022-11" db="EMBL/GenBank/DDBJ databases">
        <title>Complete genome sequence of Methanogenium organophilum DSM 3596.</title>
        <authorList>
            <person name="Chen S.-C."/>
            <person name="Lai S.-J."/>
            <person name="You Y.-T."/>
        </authorList>
    </citation>
    <scope>NUCLEOTIDE SEQUENCE</scope>
    <source>
        <strain evidence="3">DSM 3596</strain>
    </source>
</reference>
<accession>A0A9X9S4F0</accession>
<dbReference type="Proteomes" id="UP001163096">
    <property type="component" value="Chromosome"/>
</dbReference>
<dbReference type="InterPro" id="IPR011010">
    <property type="entry name" value="DNA_brk_join_enz"/>
</dbReference>
<evidence type="ECO:0000256" key="1">
    <source>
        <dbReference type="ARBA" id="ARBA00023172"/>
    </source>
</evidence>